<evidence type="ECO:0000313" key="1">
    <source>
        <dbReference type="EMBL" id="TDU97848.1"/>
    </source>
</evidence>
<name>A0A4R7TZR0_9BACT</name>
<dbReference type="EMBL" id="SOCH01000003">
    <property type="protein sequence ID" value="TDU97848.1"/>
    <property type="molecule type" value="Genomic_DNA"/>
</dbReference>
<organism evidence="1 2">
    <name type="scientific">Metamycoplasma hyosynoviae</name>
    <dbReference type="NCBI Taxonomy" id="29559"/>
    <lineage>
        <taxon>Bacteria</taxon>
        <taxon>Bacillati</taxon>
        <taxon>Mycoplasmatota</taxon>
        <taxon>Mycoplasmoidales</taxon>
        <taxon>Metamycoplasmataceae</taxon>
        <taxon>Metamycoplasma</taxon>
    </lineage>
</organism>
<dbReference type="Proteomes" id="UP000294882">
    <property type="component" value="Unassembled WGS sequence"/>
</dbReference>
<comment type="caution">
    <text evidence="1">The sequence shown here is derived from an EMBL/GenBank/DDBJ whole genome shotgun (WGS) entry which is preliminary data.</text>
</comment>
<proteinExistence type="predicted"/>
<accession>A0A4R7TZR0</accession>
<protein>
    <submittedName>
        <fullName evidence="1">Uncharacterized protein</fullName>
    </submittedName>
</protein>
<sequence length="15" mass="1763">MKKIRLDLEKDLSSS</sequence>
<evidence type="ECO:0000313" key="2">
    <source>
        <dbReference type="Proteomes" id="UP000294882"/>
    </source>
</evidence>
<reference evidence="1 2" key="1">
    <citation type="submission" date="2019-03" db="EMBL/GenBank/DDBJ databases">
        <title>Genomic Encyclopedia of Archaeal and Bacterial Type Strains, Phase II (KMG-II): from individual species to whole genera.</title>
        <authorList>
            <person name="Goeker M."/>
        </authorList>
    </citation>
    <scope>NUCLEOTIDE SEQUENCE [LARGE SCALE GENOMIC DNA]</scope>
    <source>
        <strain evidence="1 2">ATCC 25591</strain>
    </source>
</reference>
<gene>
    <name evidence="1" type="ORF">JN03_0376</name>
</gene>